<comment type="caution">
    <text evidence="3">The sequence shown here is derived from an EMBL/GenBank/DDBJ whole genome shotgun (WGS) entry which is preliminary data.</text>
</comment>
<reference evidence="3" key="1">
    <citation type="journal article" date="2020" name="New Phytol.">
        <title>Comparative genomics reveals dynamic genome evolution in host specialist ectomycorrhizal fungi.</title>
        <authorList>
            <person name="Lofgren L.A."/>
            <person name="Nguyen N.H."/>
            <person name="Vilgalys R."/>
            <person name="Ruytinx J."/>
            <person name="Liao H.L."/>
            <person name="Branco S."/>
            <person name="Kuo A."/>
            <person name="LaButti K."/>
            <person name="Lipzen A."/>
            <person name="Andreopoulos W."/>
            <person name="Pangilinan J."/>
            <person name="Riley R."/>
            <person name="Hundley H."/>
            <person name="Na H."/>
            <person name="Barry K."/>
            <person name="Grigoriev I.V."/>
            <person name="Stajich J.E."/>
            <person name="Kennedy P.G."/>
        </authorList>
    </citation>
    <scope>NUCLEOTIDE SEQUENCE</scope>
    <source>
        <strain evidence="3">FC423</strain>
    </source>
</reference>
<accession>A0A9P7FBS8</accession>
<dbReference type="EMBL" id="JABBWM010000015">
    <property type="protein sequence ID" value="KAG2112210.1"/>
    <property type="molecule type" value="Genomic_DNA"/>
</dbReference>
<feature type="domain" description="DUF6532" evidence="2">
    <location>
        <begin position="421"/>
        <end position="603"/>
    </location>
</feature>
<protein>
    <recommendedName>
        <fullName evidence="2">DUF6532 domain-containing protein</fullName>
    </recommendedName>
</protein>
<name>A0A9P7FBS8_9AGAM</name>
<feature type="compositionally biased region" description="Polar residues" evidence="1">
    <location>
        <begin position="34"/>
        <end position="45"/>
    </location>
</feature>
<feature type="compositionally biased region" description="Polar residues" evidence="1">
    <location>
        <begin position="184"/>
        <end position="214"/>
    </location>
</feature>
<sequence>MLKPNAPNIIVPPDEIENAMAPSNLKKRKKGTRQSKLVVTETSGPTAVGPTPVLHVTEHGRFGLQDYPLPSVYVGSKLLQTDQTACGPHNPPQLDSTPHVESLVSARTFVSPAVQAPQSDVRVCAVQPSAHLIKPSARPVKPSTTHPVKPSARPVKPSARPAEPSAHPVERPGAHTDFGHSRSRSFTPNINSHSQQEPSTWQVLPGGSASSVHPNSIVDGSDDETEQTQTDGEMVVEEDFDVEETLDASFEEDSHEEDANFEEDDIDVAISGEEQEDGNDNLCMTSRKHINNEGRKPAGQPQTNGKQAFSCATEVPNINYDLLQRHHSNNHRPHSPSPSYLIGVHGQHNNPHPKSKCPRTNKPSPANHLQGLDCDDDKVKFDCDSGVHSHTTKKNKNGKGTANPTTLGFFPPLWVKLLDFAKANFRQHLTIVAPFPQPIVYWQEQKHQLEKGYYPNFKAEMAIVIFNDAATFRSKIKHVALAVVPLEYELISQGSSIATIKSKASGLIHHSLFLCGVADAQGHSSNFAHNALRSICLRVFYDSGSKSLCQFPAFRKTIPDNAIILIATIVRNVLDIYSRHGQANTKQTNIIDSEIIYKKIAGLFKRVSDDEYHGPKLHKMLQS</sequence>
<feature type="region of interest" description="Disordered" evidence="1">
    <location>
        <begin position="326"/>
        <end position="371"/>
    </location>
</feature>
<dbReference type="RefSeq" id="XP_041295141.1">
    <property type="nucleotide sequence ID" value="XM_041441215.1"/>
</dbReference>
<dbReference type="OrthoDB" id="2646753at2759"/>
<dbReference type="AlphaFoldDB" id="A0A9P7FBS8"/>
<evidence type="ECO:0000259" key="2">
    <source>
        <dbReference type="Pfam" id="PF20149"/>
    </source>
</evidence>
<dbReference type="Proteomes" id="UP000823399">
    <property type="component" value="Unassembled WGS sequence"/>
</dbReference>
<feature type="region of interest" description="Disordered" evidence="1">
    <location>
        <begin position="134"/>
        <end position="238"/>
    </location>
</feature>
<evidence type="ECO:0000256" key="1">
    <source>
        <dbReference type="SAM" id="MobiDB-lite"/>
    </source>
</evidence>
<proteinExistence type="predicted"/>
<feature type="compositionally biased region" description="Basic and acidic residues" evidence="1">
    <location>
        <begin position="168"/>
        <end position="180"/>
    </location>
</feature>
<organism evidence="3 4">
    <name type="scientific">Suillus discolor</name>
    <dbReference type="NCBI Taxonomy" id="1912936"/>
    <lineage>
        <taxon>Eukaryota</taxon>
        <taxon>Fungi</taxon>
        <taxon>Dikarya</taxon>
        <taxon>Basidiomycota</taxon>
        <taxon>Agaricomycotina</taxon>
        <taxon>Agaricomycetes</taxon>
        <taxon>Agaricomycetidae</taxon>
        <taxon>Boletales</taxon>
        <taxon>Suillineae</taxon>
        <taxon>Suillaceae</taxon>
        <taxon>Suillus</taxon>
    </lineage>
</organism>
<feature type="region of interest" description="Disordered" evidence="1">
    <location>
        <begin position="21"/>
        <end position="52"/>
    </location>
</feature>
<dbReference type="Pfam" id="PF20149">
    <property type="entry name" value="DUF6532"/>
    <property type="match status" value="1"/>
</dbReference>
<evidence type="ECO:0000313" key="3">
    <source>
        <dbReference type="EMBL" id="KAG2112210.1"/>
    </source>
</evidence>
<gene>
    <name evidence="3" type="ORF">F5147DRAFT_771274</name>
</gene>
<evidence type="ECO:0000313" key="4">
    <source>
        <dbReference type="Proteomes" id="UP000823399"/>
    </source>
</evidence>
<keyword evidence="4" id="KW-1185">Reference proteome</keyword>
<dbReference type="InterPro" id="IPR045341">
    <property type="entry name" value="DUF6532"/>
</dbReference>
<dbReference type="GeneID" id="64703474"/>